<dbReference type="AlphaFoldDB" id="A0A448WIM6"/>
<reference evidence="1" key="1">
    <citation type="submission" date="2018-11" db="EMBL/GenBank/DDBJ databases">
        <authorList>
            <consortium name="Pathogen Informatics"/>
        </authorList>
    </citation>
    <scope>NUCLEOTIDE SEQUENCE</scope>
</reference>
<evidence type="ECO:0000313" key="2">
    <source>
        <dbReference type="Proteomes" id="UP000784294"/>
    </source>
</evidence>
<gene>
    <name evidence="1" type="ORF">PXEA_LOCUS6054</name>
</gene>
<dbReference type="Proteomes" id="UP000784294">
    <property type="component" value="Unassembled WGS sequence"/>
</dbReference>
<dbReference type="EMBL" id="CAAALY010015290">
    <property type="protein sequence ID" value="VEL12614.1"/>
    <property type="molecule type" value="Genomic_DNA"/>
</dbReference>
<evidence type="ECO:0000313" key="1">
    <source>
        <dbReference type="EMBL" id="VEL12614.1"/>
    </source>
</evidence>
<sequence length="96" mass="11000">MSMLRKQGQTTFSPFVHHLTSYAHQNTLLPYPRRRHDDRSRAHRLVASICGRIGITALRHPSESAVVVQTDLVSCDLWVMSVFSSEGQTRMPKRRP</sequence>
<name>A0A448WIM6_9PLAT</name>
<accession>A0A448WIM6</accession>
<organism evidence="1 2">
    <name type="scientific">Protopolystoma xenopodis</name>
    <dbReference type="NCBI Taxonomy" id="117903"/>
    <lineage>
        <taxon>Eukaryota</taxon>
        <taxon>Metazoa</taxon>
        <taxon>Spiralia</taxon>
        <taxon>Lophotrochozoa</taxon>
        <taxon>Platyhelminthes</taxon>
        <taxon>Monogenea</taxon>
        <taxon>Polyopisthocotylea</taxon>
        <taxon>Polystomatidea</taxon>
        <taxon>Polystomatidae</taxon>
        <taxon>Protopolystoma</taxon>
    </lineage>
</organism>
<protein>
    <submittedName>
        <fullName evidence="1">Uncharacterized protein</fullName>
    </submittedName>
</protein>
<comment type="caution">
    <text evidence="1">The sequence shown here is derived from an EMBL/GenBank/DDBJ whole genome shotgun (WGS) entry which is preliminary data.</text>
</comment>
<keyword evidence="2" id="KW-1185">Reference proteome</keyword>
<proteinExistence type="predicted"/>